<comment type="caution">
    <text evidence="1">The sequence shown here is derived from an EMBL/GenBank/DDBJ whole genome shotgun (WGS) entry which is preliminary data.</text>
</comment>
<dbReference type="PANTHER" id="PTHR40866">
    <property type="entry name" value="BED-TYPE DOMAIN-CONTAINING PROTEIN"/>
    <property type="match status" value="1"/>
</dbReference>
<organism evidence="1 2">
    <name type="scientific">Aphanomyces euteiches</name>
    <dbReference type="NCBI Taxonomy" id="100861"/>
    <lineage>
        <taxon>Eukaryota</taxon>
        <taxon>Sar</taxon>
        <taxon>Stramenopiles</taxon>
        <taxon>Oomycota</taxon>
        <taxon>Saprolegniomycetes</taxon>
        <taxon>Saprolegniales</taxon>
        <taxon>Verrucalvaceae</taxon>
        <taxon>Aphanomyces</taxon>
    </lineage>
</organism>
<dbReference type="EMBL" id="VJMJ01000238">
    <property type="protein sequence ID" value="KAF0725557.1"/>
    <property type="molecule type" value="Genomic_DNA"/>
</dbReference>
<dbReference type="PANTHER" id="PTHR40866:SF1">
    <property type="entry name" value="BED-TYPE DOMAIN-CONTAINING PROTEIN"/>
    <property type="match status" value="1"/>
</dbReference>
<sequence length="246" mass="27903">MRKLKTIILSAKLRRLTNLSPKTRNATRWSSSYAMFQRYMDIKGFLRFLDDREVESMLPTVSQDRQISDLLETLDDLNSATVALQDSEISLPDVHDIFDEAIETYPQAIVRLGENSESVENVDFETAVVKILRGTTSSLSDGQKVSVGRLVVSSSIGQGAPLQRLTIAERAKKRQKISHEGTNYIDSRFIRPTSNMCERFFSLAKYALTDRRRGTLPRTFEQQMFLKANASLWAISDVAAIMKKDE</sequence>
<evidence type="ECO:0000313" key="1">
    <source>
        <dbReference type="EMBL" id="KAF0725557.1"/>
    </source>
</evidence>
<reference evidence="1 2" key="1">
    <citation type="submission" date="2019-07" db="EMBL/GenBank/DDBJ databases">
        <title>Genomics analysis of Aphanomyces spp. identifies a new class of oomycete effector associated with host adaptation.</title>
        <authorList>
            <person name="Gaulin E."/>
        </authorList>
    </citation>
    <scope>NUCLEOTIDE SEQUENCE [LARGE SCALE GENOMIC DNA]</scope>
    <source>
        <strain evidence="1 2">ATCC 201684</strain>
    </source>
</reference>
<dbReference type="VEuPathDB" id="FungiDB:AeMF1_021606"/>
<keyword evidence="2" id="KW-1185">Reference proteome</keyword>
<gene>
    <name evidence="1" type="ORF">Ae201684_015999</name>
</gene>
<evidence type="ECO:0000313" key="2">
    <source>
        <dbReference type="Proteomes" id="UP000481153"/>
    </source>
</evidence>
<protein>
    <recommendedName>
        <fullName evidence="3">HAT C-terminal dimerisation domain-containing protein</fullName>
    </recommendedName>
</protein>
<dbReference type="AlphaFoldDB" id="A0A6G0WE31"/>
<dbReference type="Proteomes" id="UP000481153">
    <property type="component" value="Unassembled WGS sequence"/>
</dbReference>
<evidence type="ECO:0008006" key="3">
    <source>
        <dbReference type="Google" id="ProtNLM"/>
    </source>
</evidence>
<name>A0A6G0WE31_9STRA</name>
<accession>A0A6G0WE31</accession>
<proteinExistence type="predicted"/>